<name>R9P763_PSEHS</name>
<dbReference type="AlphaFoldDB" id="R9P763"/>
<feature type="region of interest" description="Disordered" evidence="1">
    <location>
        <begin position="64"/>
        <end position="86"/>
    </location>
</feature>
<gene>
    <name evidence="2" type="ORF">PHSY_001488</name>
</gene>
<evidence type="ECO:0000256" key="1">
    <source>
        <dbReference type="SAM" id="MobiDB-lite"/>
    </source>
</evidence>
<keyword evidence="3" id="KW-1185">Reference proteome</keyword>
<proteinExistence type="predicted"/>
<organism evidence="2 3">
    <name type="scientific">Pseudozyma hubeiensis (strain SY62)</name>
    <name type="common">Yeast</name>
    <dbReference type="NCBI Taxonomy" id="1305764"/>
    <lineage>
        <taxon>Eukaryota</taxon>
        <taxon>Fungi</taxon>
        <taxon>Dikarya</taxon>
        <taxon>Basidiomycota</taxon>
        <taxon>Ustilaginomycotina</taxon>
        <taxon>Ustilaginomycetes</taxon>
        <taxon>Ustilaginales</taxon>
        <taxon>Ustilaginaceae</taxon>
        <taxon>Pseudozyma</taxon>
    </lineage>
</organism>
<evidence type="ECO:0000313" key="2">
    <source>
        <dbReference type="EMBL" id="GAC93920.1"/>
    </source>
</evidence>
<protein>
    <submittedName>
        <fullName evidence="2">Uncharacterized protein</fullName>
    </submittedName>
</protein>
<dbReference type="EMBL" id="DF238779">
    <property type="protein sequence ID" value="GAC93920.1"/>
    <property type="molecule type" value="Genomic_DNA"/>
</dbReference>
<dbReference type="HOGENOM" id="CLU_2498825_0_0_1"/>
<sequence>MEGHGAAVSLLQVRNESSTLEHAALSTRASKIPLKHRRYVRRSTVRYTQHRMLEREAVPWRKNNSLSLPTVREPTYEEQQTKDALP</sequence>
<evidence type="ECO:0000313" key="3">
    <source>
        <dbReference type="Proteomes" id="UP000014071"/>
    </source>
</evidence>
<dbReference type="GeneID" id="24106786"/>
<reference evidence="3" key="1">
    <citation type="journal article" date="2013" name="Genome Announc.">
        <title>Draft genome sequence of the basidiomycetous yeast-like fungus Pseudozyma hubeiensis SY62, which produces an abundant amount of the biosurfactant mannosylerythritol lipids.</title>
        <authorList>
            <person name="Konishi M."/>
            <person name="Hatada Y."/>
            <person name="Horiuchi J."/>
        </authorList>
    </citation>
    <scope>NUCLEOTIDE SEQUENCE [LARGE SCALE GENOMIC DNA]</scope>
    <source>
        <strain evidence="3">SY62</strain>
    </source>
</reference>
<dbReference type="Proteomes" id="UP000014071">
    <property type="component" value="Unassembled WGS sequence"/>
</dbReference>
<accession>R9P763</accession>
<dbReference type="RefSeq" id="XP_012187507.1">
    <property type="nucleotide sequence ID" value="XM_012332117.1"/>
</dbReference>